<organism evidence="13 14">
    <name type="scientific">Lignipirellula cremea</name>
    <dbReference type="NCBI Taxonomy" id="2528010"/>
    <lineage>
        <taxon>Bacteria</taxon>
        <taxon>Pseudomonadati</taxon>
        <taxon>Planctomycetota</taxon>
        <taxon>Planctomycetia</taxon>
        <taxon>Pirellulales</taxon>
        <taxon>Pirellulaceae</taxon>
        <taxon>Lignipirellula</taxon>
    </lineage>
</organism>
<evidence type="ECO:0000256" key="11">
    <source>
        <dbReference type="SAM" id="MobiDB-lite"/>
    </source>
</evidence>
<keyword evidence="7 10" id="KW-0443">Lipid metabolism</keyword>
<feature type="region of interest" description="Disordered" evidence="11">
    <location>
        <begin position="21"/>
        <end position="40"/>
    </location>
</feature>
<comment type="function">
    <text evidence="10">Component of the acetyl coenzyme A carboxylase (ACC) complex. First, biotin carboxylase catalyzes the carboxylation of biotin on its carrier protein (BCCP) and then the CO(2) group is transferred by the carboxyltransferase to acetyl-CoA to form malonyl-CoA.</text>
</comment>
<keyword evidence="10" id="KW-0963">Cytoplasm</keyword>
<dbReference type="GO" id="GO:0016743">
    <property type="term" value="F:carboxyl- or carbamoyltransferase activity"/>
    <property type="evidence" value="ECO:0007669"/>
    <property type="project" value="UniProtKB-UniRule"/>
</dbReference>
<dbReference type="AlphaFoldDB" id="A0A518E2K8"/>
<evidence type="ECO:0000256" key="9">
    <source>
        <dbReference type="ARBA" id="ARBA00049152"/>
    </source>
</evidence>
<keyword evidence="4 10" id="KW-0547">Nucleotide-binding</keyword>
<evidence type="ECO:0000313" key="13">
    <source>
        <dbReference type="EMBL" id="QDU98325.1"/>
    </source>
</evidence>
<dbReference type="UniPathway" id="UPA00655">
    <property type="reaction ID" value="UER00711"/>
</dbReference>
<evidence type="ECO:0000256" key="8">
    <source>
        <dbReference type="ARBA" id="ARBA00023160"/>
    </source>
</evidence>
<dbReference type="Proteomes" id="UP000317648">
    <property type="component" value="Chromosome"/>
</dbReference>
<dbReference type="SUPFAM" id="SSF52096">
    <property type="entry name" value="ClpP/crotonase"/>
    <property type="match status" value="1"/>
</dbReference>
<dbReference type="PRINTS" id="PR01069">
    <property type="entry name" value="ACCCTRFRASEA"/>
</dbReference>
<evidence type="ECO:0000313" key="14">
    <source>
        <dbReference type="Proteomes" id="UP000317648"/>
    </source>
</evidence>
<dbReference type="OrthoDB" id="9808023at2"/>
<evidence type="ECO:0000259" key="12">
    <source>
        <dbReference type="PROSITE" id="PS50989"/>
    </source>
</evidence>
<dbReference type="GO" id="GO:0003989">
    <property type="term" value="F:acetyl-CoA carboxylase activity"/>
    <property type="evidence" value="ECO:0007669"/>
    <property type="project" value="InterPro"/>
</dbReference>
<dbReference type="InterPro" id="IPR029045">
    <property type="entry name" value="ClpP/crotonase-like_dom_sf"/>
</dbReference>
<keyword evidence="13" id="KW-0436">Ligase</keyword>
<dbReference type="NCBIfam" id="TIGR00513">
    <property type="entry name" value="accA"/>
    <property type="match status" value="1"/>
</dbReference>
<name>A0A518E2K8_9BACT</name>
<dbReference type="Gene3D" id="3.90.226.10">
    <property type="entry name" value="2-enoyl-CoA Hydratase, Chain A, domain 1"/>
    <property type="match status" value="1"/>
</dbReference>
<sequence length="330" mass="37089">MDALTPGLEFEQPIWELESQLRKAEKESNGSPASDDEVRRLRREHTEMIRKVYGNLTSWETVRVARHKDRPHTVDYLSLVFDEFVELHGDKHFGDDRALLTGFAKLDQYRVMVIGHEKGRTYKERSACFFGCAHPEGYRKAMSKMRLAAKYNLPVICLIDTPGAYPGIGAEERGQALVIAQNMYEMSRLETPIICVVIGEGGSGGALGIGVGDRVAMLQFSYYSVISPEGCAGILWKSHEFAEQAAEALKFTSSNLLELGVVDDVIEEPLGGGHRDHHQMANRLKMYLMKTLRELVQKPKDQLVDERYNKFRKIGRILETSPEADALAAS</sequence>
<dbReference type="KEGG" id="lcre:Pla8534_61920"/>
<comment type="similarity">
    <text evidence="10">Belongs to the AccA family.</text>
</comment>
<keyword evidence="8 10" id="KW-0275">Fatty acid biosynthesis</keyword>
<comment type="catalytic activity">
    <reaction evidence="9 10">
        <text>N(6)-carboxybiotinyl-L-lysyl-[protein] + acetyl-CoA = N(6)-biotinyl-L-lysyl-[protein] + malonyl-CoA</text>
        <dbReference type="Rhea" id="RHEA:54728"/>
        <dbReference type="Rhea" id="RHEA-COMP:10505"/>
        <dbReference type="Rhea" id="RHEA-COMP:10506"/>
        <dbReference type="ChEBI" id="CHEBI:57288"/>
        <dbReference type="ChEBI" id="CHEBI:57384"/>
        <dbReference type="ChEBI" id="CHEBI:83144"/>
        <dbReference type="ChEBI" id="CHEBI:83145"/>
        <dbReference type="EC" id="2.1.3.15"/>
    </reaction>
</comment>
<dbReference type="NCBIfam" id="NF041504">
    <property type="entry name" value="AccA_sub"/>
    <property type="match status" value="1"/>
</dbReference>
<proteinExistence type="inferred from homology"/>
<dbReference type="Pfam" id="PF03255">
    <property type="entry name" value="ACCA"/>
    <property type="match status" value="1"/>
</dbReference>
<dbReference type="PROSITE" id="PS50989">
    <property type="entry name" value="COA_CT_CTER"/>
    <property type="match status" value="1"/>
</dbReference>
<dbReference type="PANTHER" id="PTHR42853:SF3">
    <property type="entry name" value="ACETYL-COENZYME A CARBOXYLASE CARBOXYL TRANSFERASE SUBUNIT ALPHA, CHLOROPLASTIC"/>
    <property type="match status" value="1"/>
</dbReference>
<keyword evidence="2 10" id="KW-0444">Lipid biosynthesis</keyword>
<evidence type="ECO:0000256" key="4">
    <source>
        <dbReference type="ARBA" id="ARBA00022741"/>
    </source>
</evidence>
<accession>A0A518E2K8</accession>
<dbReference type="HAMAP" id="MF_00823">
    <property type="entry name" value="AcetylCoA_CT_alpha"/>
    <property type="match status" value="1"/>
</dbReference>
<dbReference type="EC" id="2.1.3.15" evidence="10"/>
<dbReference type="EMBL" id="CP036433">
    <property type="protein sequence ID" value="QDU98325.1"/>
    <property type="molecule type" value="Genomic_DNA"/>
</dbReference>
<reference evidence="13 14" key="1">
    <citation type="submission" date="2019-02" db="EMBL/GenBank/DDBJ databases">
        <title>Deep-cultivation of Planctomycetes and their phenomic and genomic characterization uncovers novel biology.</title>
        <authorList>
            <person name="Wiegand S."/>
            <person name="Jogler M."/>
            <person name="Boedeker C."/>
            <person name="Pinto D."/>
            <person name="Vollmers J."/>
            <person name="Rivas-Marin E."/>
            <person name="Kohn T."/>
            <person name="Peeters S.H."/>
            <person name="Heuer A."/>
            <person name="Rast P."/>
            <person name="Oberbeckmann S."/>
            <person name="Bunk B."/>
            <person name="Jeske O."/>
            <person name="Meyerdierks A."/>
            <person name="Storesund J.E."/>
            <person name="Kallscheuer N."/>
            <person name="Luecker S."/>
            <person name="Lage O.M."/>
            <person name="Pohl T."/>
            <person name="Merkel B.J."/>
            <person name="Hornburger P."/>
            <person name="Mueller R.-W."/>
            <person name="Bruemmer F."/>
            <person name="Labrenz M."/>
            <person name="Spormann A.M."/>
            <person name="Op den Camp H."/>
            <person name="Overmann J."/>
            <person name="Amann R."/>
            <person name="Jetten M.S.M."/>
            <person name="Mascher T."/>
            <person name="Medema M.H."/>
            <person name="Devos D.P."/>
            <person name="Kaster A.-K."/>
            <person name="Ovreas L."/>
            <person name="Rohde M."/>
            <person name="Galperin M.Y."/>
            <person name="Jogler C."/>
        </authorList>
    </citation>
    <scope>NUCLEOTIDE SEQUENCE [LARGE SCALE GENOMIC DNA]</scope>
    <source>
        <strain evidence="13 14">Pla85_3_4</strain>
    </source>
</reference>
<dbReference type="InterPro" id="IPR001095">
    <property type="entry name" value="Acetyl_CoA_COase_a_su"/>
</dbReference>
<dbReference type="NCBIfam" id="NF004344">
    <property type="entry name" value="PRK05724.1"/>
    <property type="match status" value="1"/>
</dbReference>
<dbReference type="PANTHER" id="PTHR42853">
    <property type="entry name" value="ACETYL-COENZYME A CARBOXYLASE CARBOXYL TRANSFERASE SUBUNIT ALPHA"/>
    <property type="match status" value="1"/>
</dbReference>
<gene>
    <name evidence="10 13" type="primary">accA</name>
    <name evidence="13" type="ORF">Pla8534_61920</name>
</gene>
<keyword evidence="14" id="KW-1185">Reference proteome</keyword>
<feature type="domain" description="CoA carboxyltransferase C-terminal" evidence="12">
    <location>
        <begin position="33"/>
        <end position="294"/>
    </location>
</feature>
<dbReference type="RefSeq" id="WP_145057489.1">
    <property type="nucleotide sequence ID" value="NZ_CP036433.1"/>
</dbReference>
<evidence type="ECO:0000256" key="1">
    <source>
        <dbReference type="ARBA" id="ARBA00004956"/>
    </source>
</evidence>
<keyword evidence="3 10" id="KW-0808">Transferase</keyword>
<keyword evidence="6 10" id="KW-0067">ATP-binding</keyword>
<keyword evidence="5 10" id="KW-0276">Fatty acid metabolism</keyword>
<evidence type="ECO:0000256" key="5">
    <source>
        <dbReference type="ARBA" id="ARBA00022832"/>
    </source>
</evidence>
<comment type="subcellular location">
    <subcellularLocation>
        <location evidence="10">Cytoplasm</location>
    </subcellularLocation>
</comment>
<dbReference type="InterPro" id="IPR011763">
    <property type="entry name" value="COA_CT_C"/>
</dbReference>
<comment type="pathway">
    <text evidence="1 10">Lipid metabolism; malonyl-CoA biosynthesis; malonyl-CoA from acetyl-CoA: step 1/1.</text>
</comment>
<evidence type="ECO:0000256" key="3">
    <source>
        <dbReference type="ARBA" id="ARBA00022679"/>
    </source>
</evidence>
<protein>
    <recommendedName>
        <fullName evidence="10">Acetyl-coenzyme A carboxylase carboxyl transferase subunit alpha</fullName>
        <shortName evidence="10">ACCase subunit alpha</shortName>
        <shortName evidence="10">Acetyl-CoA carboxylase carboxyltransferase subunit alpha</shortName>
        <ecNumber evidence="10">2.1.3.15</ecNumber>
    </recommendedName>
</protein>
<dbReference type="GO" id="GO:0006633">
    <property type="term" value="P:fatty acid biosynthetic process"/>
    <property type="evidence" value="ECO:0007669"/>
    <property type="project" value="UniProtKB-KW"/>
</dbReference>
<comment type="subunit">
    <text evidence="10">Acetyl-CoA carboxylase is a heterohexamer composed of biotin carboxyl carrier protein (AccB), biotin carboxylase (AccC) and two subunits each of ACCase subunit alpha (AccA) and ACCase subunit beta (AccD).</text>
</comment>
<evidence type="ECO:0000256" key="7">
    <source>
        <dbReference type="ARBA" id="ARBA00023098"/>
    </source>
</evidence>
<evidence type="ECO:0000256" key="10">
    <source>
        <dbReference type="HAMAP-Rule" id="MF_00823"/>
    </source>
</evidence>
<dbReference type="GO" id="GO:0009317">
    <property type="term" value="C:acetyl-CoA carboxylase complex"/>
    <property type="evidence" value="ECO:0007669"/>
    <property type="project" value="InterPro"/>
</dbReference>
<evidence type="ECO:0000256" key="2">
    <source>
        <dbReference type="ARBA" id="ARBA00022516"/>
    </source>
</evidence>
<dbReference type="GO" id="GO:0005524">
    <property type="term" value="F:ATP binding"/>
    <property type="evidence" value="ECO:0007669"/>
    <property type="project" value="UniProtKB-KW"/>
</dbReference>
<dbReference type="GO" id="GO:2001295">
    <property type="term" value="P:malonyl-CoA biosynthetic process"/>
    <property type="evidence" value="ECO:0007669"/>
    <property type="project" value="UniProtKB-UniRule"/>
</dbReference>
<evidence type="ECO:0000256" key="6">
    <source>
        <dbReference type="ARBA" id="ARBA00022840"/>
    </source>
</evidence>